<dbReference type="InterPro" id="IPR036188">
    <property type="entry name" value="FAD/NAD-bd_sf"/>
</dbReference>
<dbReference type="KEGG" id="sdn:Sden_1163"/>
<dbReference type="InterPro" id="IPR052189">
    <property type="entry name" value="L-asp_N-monooxygenase_NS-form"/>
</dbReference>
<organism evidence="2 3">
    <name type="scientific">Shewanella denitrificans (strain OS217 / ATCC BAA-1090 / DSM 15013)</name>
    <dbReference type="NCBI Taxonomy" id="318161"/>
    <lineage>
        <taxon>Bacteria</taxon>
        <taxon>Pseudomonadati</taxon>
        <taxon>Pseudomonadota</taxon>
        <taxon>Gammaproteobacteria</taxon>
        <taxon>Alteromonadales</taxon>
        <taxon>Shewanellaceae</taxon>
        <taxon>Shewanella</taxon>
    </lineage>
</organism>
<dbReference type="PANTHER" id="PTHR40254">
    <property type="entry name" value="BLR0577 PROTEIN"/>
    <property type="match status" value="1"/>
</dbReference>
<dbReference type="PANTHER" id="PTHR40254:SF1">
    <property type="entry name" value="BLR0577 PROTEIN"/>
    <property type="match status" value="1"/>
</dbReference>
<dbReference type="Proteomes" id="UP000001982">
    <property type="component" value="Chromosome"/>
</dbReference>
<dbReference type="SUPFAM" id="SSF51905">
    <property type="entry name" value="FAD/NAD(P)-binding domain"/>
    <property type="match status" value="1"/>
</dbReference>
<gene>
    <name evidence="2" type="ordered locus">Sden_1163</name>
</gene>
<dbReference type="Pfam" id="PF13454">
    <property type="entry name" value="NAD_binding_9"/>
    <property type="match status" value="1"/>
</dbReference>
<proteinExistence type="predicted"/>
<dbReference type="STRING" id="318161.Sden_1163"/>
<evidence type="ECO:0000313" key="2">
    <source>
        <dbReference type="EMBL" id="ABE54449.1"/>
    </source>
</evidence>
<dbReference type="Gene3D" id="3.50.50.60">
    <property type="entry name" value="FAD/NAD(P)-binding domain"/>
    <property type="match status" value="1"/>
</dbReference>
<dbReference type="eggNOG" id="COG4529">
    <property type="taxonomic scope" value="Bacteria"/>
</dbReference>
<evidence type="ECO:0000259" key="1">
    <source>
        <dbReference type="Pfam" id="PF13454"/>
    </source>
</evidence>
<name>Q12Q27_SHEDO</name>
<dbReference type="RefSeq" id="WP_011495610.1">
    <property type="nucleotide sequence ID" value="NC_007954.1"/>
</dbReference>
<reference evidence="2 3" key="1">
    <citation type="submission" date="2006-03" db="EMBL/GenBank/DDBJ databases">
        <title>Complete sequence of Shewanella denitrificans OS217.</title>
        <authorList>
            <consortium name="US DOE Joint Genome Institute"/>
            <person name="Copeland A."/>
            <person name="Lucas S."/>
            <person name="Lapidus A."/>
            <person name="Barry K."/>
            <person name="Detter J.C."/>
            <person name="Glavina del Rio T."/>
            <person name="Hammon N."/>
            <person name="Israni S."/>
            <person name="Dalin E."/>
            <person name="Tice H."/>
            <person name="Pitluck S."/>
            <person name="Brettin T."/>
            <person name="Bruce D."/>
            <person name="Han C."/>
            <person name="Tapia R."/>
            <person name="Gilna P."/>
            <person name="Kiss H."/>
            <person name="Schmutz J."/>
            <person name="Larimer F."/>
            <person name="Land M."/>
            <person name="Hauser L."/>
            <person name="Kyrpides N."/>
            <person name="Lykidis A."/>
            <person name="Richardson P."/>
        </authorList>
    </citation>
    <scope>NUCLEOTIDE SEQUENCE [LARGE SCALE GENOMIC DNA]</scope>
    <source>
        <strain evidence="3">OS217 / ATCC BAA-1090 / DSM 15013</strain>
    </source>
</reference>
<dbReference type="EMBL" id="CP000302">
    <property type="protein sequence ID" value="ABE54449.1"/>
    <property type="molecule type" value="Genomic_DNA"/>
</dbReference>
<dbReference type="HOGENOM" id="CLU_016297_0_0_6"/>
<accession>Q12Q27</accession>
<protein>
    <recommendedName>
        <fullName evidence="1">FAD-dependent urate hydroxylase HpyO/Asp monooxygenase CreE-like FAD/NAD(P)-binding domain-containing protein</fullName>
    </recommendedName>
</protein>
<dbReference type="InterPro" id="IPR038732">
    <property type="entry name" value="HpyO/CreE_NAD-binding"/>
</dbReference>
<evidence type="ECO:0000313" key="3">
    <source>
        <dbReference type="Proteomes" id="UP000001982"/>
    </source>
</evidence>
<keyword evidence="3" id="KW-1185">Reference proteome</keyword>
<sequence>MPKVNNADSSVLAIIGGGPTCTYAVERLAANFNHYRNELRACTIYIFDKTGYFGAGEVHSPAQPKTSFLNRISGQVCFAADESNIHAGPLLQLSFRPTLHQWCQRKYRETGDKTYNIGAQDWPQRALHGEALTECFNRYIELLKGLENVTVHLIKDEVVDIQKAANTYLVESTRNGTIRCDHILLATGHSSNRPELSSSINKLVSHANKHKDLRFVNYAYPLDQKLHNIDASKTVAVQGLGLTAIDVFLYLTEGRGGRFVTNERNECVYIPSGQEPRLVGFSRSGLFTTTRPHNEKEKDIENLEHKGEFLTSHSVDLLRQHRGFGRQNKLDFELHLWPIIRLEQAHLYYKTLFGKEFSDFLTSRLQNHFERFLNGDAKFSNCSEQAIAFFESYIDDEVGQLMTIIEVVLGKQYTEQSTYPDPIVQSAIIYYFKFFSGIDFSEELSQYEIGSEIYSIVYQQLNSPWDHSRCVTEHKYSWENVYQPIRGVPAGKEYTKALVRFMEEDNKFARQNNLRNPVKALCDGVWRDLRQVLAYAIDDGGLTPESHEIFLSKYMRIHNRLGNGAGTEVMEKMLALIKAGIIDVSIGSHPEITLEEEKGSFSLKSNDGTVRIDVDILVNAKIHEFHATADVMPLYRNMQKRGLIQQWENKYELTPSFRPGGIRLTEQFHPQNEHEQVETGITLLGPPTEGKYFFQIGAARPAQNHHILNDAINWANGFIDNLRITPCTGISETGAVEVAKLR</sequence>
<feature type="domain" description="FAD-dependent urate hydroxylase HpyO/Asp monooxygenase CreE-like FAD/NAD(P)-binding" evidence="1">
    <location>
        <begin position="13"/>
        <end position="189"/>
    </location>
</feature>
<dbReference type="AlphaFoldDB" id="Q12Q27"/>
<dbReference type="OrthoDB" id="6309046at2"/>